<evidence type="ECO:0000313" key="3">
    <source>
        <dbReference type="EMBL" id="PMD22947.1"/>
    </source>
</evidence>
<feature type="domain" description="Serine aminopeptidase S33" evidence="2">
    <location>
        <begin position="105"/>
        <end position="194"/>
    </location>
</feature>
<dbReference type="SUPFAM" id="SSF53474">
    <property type="entry name" value="alpha/beta-Hydrolases"/>
    <property type="match status" value="1"/>
</dbReference>
<gene>
    <name evidence="3" type="ORF">NA56DRAFT_597728</name>
</gene>
<dbReference type="GO" id="GO:0004177">
    <property type="term" value="F:aminopeptidase activity"/>
    <property type="evidence" value="ECO:0007669"/>
    <property type="project" value="UniProtKB-KW"/>
</dbReference>
<dbReference type="EMBL" id="KZ613476">
    <property type="protein sequence ID" value="PMD22947.1"/>
    <property type="molecule type" value="Genomic_DNA"/>
</dbReference>
<evidence type="ECO:0000259" key="2">
    <source>
        <dbReference type="Pfam" id="PF12146"/>
    </source>
</evidence>
<evidence type="ECO:0000313" key="4">
    <source>
        <dbReference type="Proteomes" id="UP000235672"/>
    </source>
</evidence>
<organism evidence="3 4">
    <name type="scientific">Hyaloscypha hepaticicola</name>
    <dbReference type="NCBI Taxonomy" id="2082293"/>
    <lineage>
        <taxon>Eukaryota</taxon>
        <taxon>Fungi</taxon>
        <taxon>Dikarya</taxon>
        <taxon>Ascomycota</taxon>
        <taxon>Pezizomycotina</taxon>
        <taxon>Leotiomycetes</taxon>
        <taxon>Helotiales</taxon>
        <taxon>Hyaloscyphaceae</taxon>
        <taxon>Hyaloscypha</taxon>
    </lineage>
</organism>
<protein>
    <submittedName>
        <fullName evidence="3">Prolyl aminopeptidase-like protein</fullName>
    </submittedName>
</protein>
<reference evidence="3 4" key="1">
    <citation type="submission" date="2016-05" db="EMBL/GenBank/DDBJ databases">
        <title>A degradative enzymes factory behind the ericoid mycorrhizal symbiosis.</title>
        <authorList>
            <consortium name="DOE Joint Genome Institute"/>
            <person name="Martino E."/>
            <person name="Morin E."/>
            <person name="Grelet G."/>
            <person name="Kuo A."/>
            <person name="Kohler A."/>
            <person name="Daghino S."/>
            <person name="Barry K."/>
            <person name="Choi C."/>
            <person name="Cichocki N."/>
            <person name="Clum A."/>
            <person name="Copeland A."/>
            <person name="Hainaut M."/>
            <person name="Haridas S."/>
            <person name="Labutti K."/>
            <person name="Lindquist E."/>
            <person name="Lipzen A."/>
            <person name="Khouja H.-R."/>
            <person name="Murat C."/>
            <person name="Ohm R."/>
            <person name="Olson A."/>
            <person name="Spatafora J."/>
            <person name="Veneault-Fourrey C."/>
            <person name="Henrissat B."/>
            <person name="Grigoriev I."/>
            <person name="Martin F."/>
            <person name="Perotto S."/>
        </authorList>
    </citation>
    <scope>NUCLEOTIDE SEQUENCE [LARGE SCALE GENOMIC DNA]</scope>
    <source>
        <strain evidence="3 4">UAMH 7357</strain>
    </source>
</reference>
<dbReference type="InterPro" id="IPR022742">
    <property type="entry name" value="Hydrolase_4"/>
</dbReference>
<name>A0A2J6Q9J5_9HELO</name>
<keyword evidence="3" id="KW-0378">Hydrolase</keyword>
<dbReference type="AlphaFoldDB" id="A0A2J6Q9J5"/>
<dbReference type="Proteomes" id="UP000235672">
    <property type="component" value="Unassembled WGS sequence"/>
</dbReference>
<dbReference type="Gene3D" id="3.40.50.1820">
    <property type="entry name" value="alpha/beta hydrolase"/>
    <property type="match status" value="1"/>
</dbReference>
<dbReference type="Pfam" id="PF12146">
    <property type="entry name" value="Hydrolase_4"/>
    <property type="match status" value="1"/>
</dbReference>
<keyword evidence="3" id="KW-0031">Aminopeptidase</keyword>
<proteinExistence type="predicted"/>
<keyword evidence="3" id="KW-0645">Protease</keyword>
<dbReference type="InterPro" id="IPR029058">
    <property type="entry name" value="AB_hydrolase_fold"/>
</dbReference>
<evidence type="ECO:0000256" key="1">
    <source>
        <dbReference type="SAM" id="MobiDB-lite"/>
    </source>
</evidence>
<sequence length="417" mass="47206">MSSVFEIREHTIECQHIRQYARATANSQDDVLHLAVKQYIPLDNQNPKEGDITIIGACANGFPKELYEPLWKDLYARSKSSGFRIRGIWIADTAMQGASGILNEQLLGNDPAWTDHVRDLLHMTNVFRSEMPMPIVGVGHSYGGNILCNLALIHPRLLSTLILLDPVVQEHASTVSGPSPAWASTWRRDFWPSRAEAEASFRKSKFYQTWDSRVLDRWCKYGLRETPTPLYPKEKGVTLATTKYQECFTFLRPSWEAMSEDGKTVVKRELVPDMDPGFLTKFPFYRPEPPTTLKRIAELRPSVFYVFGSLSDMSSPEACKYKLETTGTGTGGSGGAKEGMVDGVRLEGIGHLVAMEATEKCADAAAAWLRKEVKRFEKERMEYMEWTKQSMEAKTTFSEEWKRRIGPPLKPIPQSKL</sequence>
<keyword evidence="4" id="KW-1185">Reference proteome</keyword>
<accession>A0A2J6Q9J5</accession>
<dbReference type="OrthoDB" id="94039at2759"/>
<feature type="region of interest" description="Disordered" evidence="1">
    <location>
        <begin position="397"/>
        <end position="417"/>
    </location>
</feature>
<dbReference type="STRING" id="1745343.A0A2J6Q9J5"/>